<keyword evidence="2" id="KW-1185">Reference proteome</keyword>
<organism evidence="1 2">
    <name type="scientific">Panaeolus cyanescens</name>
    <dbReference type="NCBI Taxonomy" id="181874"/>
    <lineage>
        <taxon>Eukaryota</taxon>
        <taxon>Fungi</taxon>
        <taxon>Dikarya</taxon>
        <taxon>Basidiomycota</taxon>
        <taxon>Agaricomycotina</taxon>
        <taxon>Agaricomycetes</taxon>
        <taxon>Agaricomycetidae</taxon>
        <taxon>Agaricales</taxon>
        <taxon>Agaricineae</taxon>
        <taxon>Galeropsidaceae</taxon>
        <taxon>Panaeolus</taxon>
    </lineage>
</organism>
<dbReference type="AlphaFoldDB" id="A0A409W489"/>
<name>A0A409W489_9AGAR</name>
<reference evidence="1 2" key="1">
    <citation type="journal article" date="2018" name="Evol. Lett.">
        <title>Horizontal gene cluster transfer increased hallucinogenic mushroom diversity.</title>
        <authorList>
            <person name="Reynolds H.T."/>
            <person name="Vijayakumar V."/>
            <person name="Gluck-Thaler E."/>
            <person name="Korotkin H.B."/>
            <person name="Matheny P.B."/>
            <person name="Slot J.C."/>
        </authorList>
    </citation>
    <scope>NUCLEOTIDE SEQUENCE [LARGE SCALE GENOMIC DNA]</scope>
    <source>
        <strain evidence="1 2">2629</strain>
    </source>
</reference>
<dbReference type="InParanoid" id="A0A409W489"/>
<proteinExistence type="predicted"/>
<accession>A0A409W489</accession>
<gene>
    <name evidence="1" type="ORF">CVT24_012188</name>
</gene>
<dbReference type="Proteomes" id="UP000284842">
    <property type="component" value="Unassembled WGS sequence"/>
</dbReference>
<comment type="caution">
    <text evidence="1">The sequence shown here is derived from an EMBL/GenBank/DDBJ whole genome shotgun (WGS) entry which is preliminary data.</text>
</comment>
<evidence type="ECO:0000313" key="1">
    <source>
        <dbReference type="EMBL" id="PPQ73350.1"/>
    </source>
</evidence>
<protein>
    <submittedName>
        <fullName evidence="1">Uncharacterized protein</fullName>
    </submittedName>
</protein>
<dbReference type="EMBL" id="NHTK01005822">
    <property type="protein sequence ID" value="PPQ73350.1"/>
    <property type="molecule type" value="Genomic_DNA"/>
</dbReference>
<sequence>MTLFNDNNPKNNPLTQLLGPNVTYMPHGDSLLLQAMNSASTAPHLVAANKDSQYPISLTPLTPSDGCHPPVVQYHVTNPEATDDDLKLQIFGKVNAIGPMSTILRHGEEALHPPNAYCYRISVPMGGSSVMRHNLQFQTSVLADLTSSVADSLKLNPLGPALETAAGHVFAPHPNPDCYIRQVQNYVGRTVGSHYEDVEPIALITGSLALMGNPNIPLLNAHYPTISTISMTTPSPSFPDLLRTCLEQLEGSEAHLNVHHMVGVASPSMSFVDTTGFAPEGSNLSHAEYFLTLTRPSDEKRAGDLNYGLEYDRQVNVLQQIQNRMSRGEDAEFLLIKTDGQIAVRLRRLVFDRTPPKMRARHAIRMLRNWQVPNCFLDQLRSMEGSFIPCHLTVYDRQGNAIPPAAVQSSVQGKLVRAAFCLRHLYMAQESGEGVDLFLGFLKQIDILE</sequence>
<evidence type="ECO:0000313" key="2">
    <source>
        <dbReference type="Proteomes" id="UP000284842"/>
    </source>
</evidence>